<keyword evidence="1" id="KW-0732">Signal</keyword>
<dbReference type="EMBL" id="JAVTTP010000001">
    <property type="protein sequence ID" value="MDT7830012.1"/>
    <property type="molecule type" value="Genomic_DNA"/>
</dbReference>
<feature type="chain" id="PRO_5046825655" evidence="1">
    <location>
        <begin position="19"/>
        <end position="191"/>
    </location>
</feature>
<dbReference type="Proteomes" id="UP001250656">
    <property type="component" value="Unassembled WGS sequence"/>
</dbReference>
<evidence type="ECO:0000313" key="2">
    <source>
        <dbReference type="EMBL" id="MDT7830012.1"/>
    </source>
</evidence>
<keyword evidence="3" id="KW-1185">Reference proteome</keyword>
<accession>A0ABU3L956</accession>
<sequence length="191" mass="20726">MKNIAVVLGAFLTLFIVACEGDPGPPGLDGLPGPEGPQGEDGIQAQVFEVEGVNFNYNDASNLYETLLPFSDFTSFEVLPNDAVLVYQFGGTAEFDDGNEENVWNQIPQTYFLEQGSIQFLPGHTTKDVEILITGNFDLSTLDPGFTDNQIFRVVIVPGVAAEAKLDKSDLNAVMNSLGVTEKDVQKVQFD</sequence>
<dbReference type="PROSITE" id="PS51257">
    <property type="entry name" value="PROKAR_LIPOPROTEIN"/>
    <property type="match status" value="1"/>
</dbReference>
<name>A0ABU3L956_9FLAO</name>
<protein>
    <submittedName>
        <fullName evidence="2">Collagen-like protein</fullName>
    </submittedName>
</protein>
<reference evidence="2 3" key="1">
    <citation type="submission" date="2023-09" db="EMBL/GenBank/DDBJ databases">
        <title>Novel taxa isolated from Blanes Bay.</title>
        <authorList>
            <person name="Rey-Velasco X."/>
            <person name="Lucena T."/>
        </authorList>
    </citation>
    <scope>NUCLEOTIDE SEQUENCE [LARGE SCALE GENOMIC DNA]</scope>
    <source>
        <strain evidence="2 3">S334</strain>
    </source>
</reference>
<feature type="signal peptide" evidence="1">
    <location>
        <begin position="1"/>
        <end position="18"/>
    </location>
</feature>
<dbReference type="Gene3D" id="1.20.5.320">
    <property type="entry name" value="6-Phosphogluconate Dehydrogenase, domain 3"/>
    <property type="match status" value="1"/>
</dbReference>
<proteinExistence type="predicted"/>
<dbReference type="RefSeq" id="WP_314016267.1">
    <property type="nucleotide sequence ID" value="NZ_JAVTTP010000001.1"/>
</dbReference>
<evidence type="ECO:0000256" key="1">
    <source>
        <dbReference type="SAM" id="SignalP"/>
    </source>
</evidence>
<comment type="caution">
    <text evidence="2">The sequence shown here is derived from an EMBL/GenBank/DDBJ whole genome shotgun (WGS) entry which is preliminary data.</text>
</comment>
<gene>
    <name evidence="2" type="ORF">RQM65_15195</name>
</gene>
<organism evidence="2 3">
    <name type="scientific">Pricia mediterranea</name>
    <dbReference type="NCBI Taxonomy" id="3076079"/>
    <lineage>
        <taxon>Bacteria</taxon>
        <taxon>Pseudomonadati</taxon>
        <taxon>Bacteroidota</taxon>
        <taxon>Flavobacteriia</taxon>
        <taxon>Flavobacteriales</taxon>
        <taxon>Flavobacteriaceae</taxon>
        <taxon>Pricia</taxon>
    </lineage>
</organism>
<evidence type="ECO:0000313" key="3">
    <source>
        <dbReference type="Proteomes" id="UP001250656"/>
    </source>
</evidence>